<keyword evidence="9 13" id="KW-0653">Protein transport</keyword>
<dbReference type="Pfam" id="PF03544">
    <property type="entry name" value="TonB_C"/>
    <property type="match status" value="1"/>
</dbReference>
<dbReference type="PRINTS" id="PR01374">
    <property type="entry name" value="TONBPROTEIN"/>
</dbReference>
<keyword evidence="6 13" id="KW-0997">Cell inner membrane</keyword>
<keyword evidence="8" id="KW-0677">Repeat</keyword>
<feature type="compositionally biased region" description="Low complexity" evidence="14">
    <location>
        <begin position="230"/>
        <end position="242"/>
    </location>
</feature>
<comment type="similarity">
    <text evidence="2 13">Belongs to the TonB family.</text>
</comment>
<evidence type="ECO:0000256" key="3">
    <source>
        <dbReference type="ARBA" id="ARBA00022362"/>
    </source>
</evidence>
<protein>
    <recommendedName>
        <fullName evidence="3 13">Protein TonB</fullName>
    </recommendedName>
</protein>
<feature type="compositionally biased region" description="Low complexity" evidence="14">
    <location>
        <begin position="251"/>
        <end position="260"/>
    </location>
</feature>
<keyword evidence="5 13" id="KW-1003">Cell membrane</keyword>
<comment type="caution">
    <text evidence="17">The sequence shown here is derived from an EMBL/GenBank/DDBJ whole genome shotgun (WGS) entry which is preliminary data.</text>
</comment>
<keyword evidence="13" id="KW-0735">Signal-anchor</keyword>
<reference evidence="17 18" key="1">
    <citation type="journal article" date="2016" name="Int. J. Syst. Evol. Microbiol.">
        <title>Lysobacter erysipheiresistens sp. nov., an antagonist of powdery mildew, isolated from tobacco-cultivated soil.</title>
        <authorList>
            <person name="Xie B."/>
            <person name="Li T."/>
            <person name="Lin X."/>
            <person name="Wang C.J."/>
            <person name="Chen Y.J."/>
            <person name="Liu W.J."/>
            <person name="Zhao Z.W."/>
        </authorList>
    </citation>
    <scope>NUCLEOTIDE SEQUENCE [LARGE SCALE GENOMIC DNA]</scope>
    <source>
        <strain evidence="17 18">RS-LYSO-3</strain>
    </source>
</reference>
<dbReference type="PROSITE" id="PS52015">
    <property type="entry name" value="TONB_CTD"/>
    <property type="match status" value="1"/>
</dbReference>
<evidence type="ECO:0000256" key="10">
    <source>
        <dbReference type="ARBA" id="ARBA00022989"/>
    </source>
</evidence>
<evidence type="ECO:0000259" key="16">
    <source>
        <dbReference type="PROSITE" id="PS52015"/>
    </source>
</evidence>
<evidence type="ECO:0000256" key="2">
    <source>
        <dbReference type="ARBA" id="ARBA00006555"/>
    </source>
</evidence>
<evidence type="ECO:0000256" key="12">
    <source>
        <dbReference type="ARBA" id="ARBA00025849"/>
    </source>
</evidence>
<dbReference type="NCBIfam" id="TIGR01352">
    <property type="entry name" value="tonB_Cterm"/>
    <property type="match status" value="1"/>
</dbReference>
<evidence type="ECO:0000256" key="6">
    <source>
        <dbReference type="ARBA" id="ARBA00022519"/>
    </source>
</evidence>
<evidence type="ECO:0000256" key="7">
    <source>
        <dbReference type="ARBA" id="ARBA00022692"/>
    </source>
</evidence>
<accession>A0ABU7YY62</accession>
<evidence type="ECO:0000256" key="13">
    <source>
        <dbReference type="RuleBase" id="RU362123"/>
    </source>
</evidence>
<dbReference type="InterPro" id="IPR037682">
    <property type="entry name" value="TonB_C"/>
</dbReference>
<evidence type="ECO:0000256" key="14">
    <source>
        <dbReference type="SAM" id="MobiDB-lite"/>
    </source>
</evidence>
<keyword evidence="4 13" id="KW-0813">Transport</keyword>
<dbReference type="Gene3D" id="3.30.2420.10">
    <property type="entry name" value="TonB"/>
    <property type="match status" value="1"/>
</dbReference>
<evidence type="ECO:0000256" key="9">
    <source>
        <dbReference type="ARBA" id="ARBA00022927"/>
    </source>
</evidence>
<evidence type="ECO:0000256" key="15">
    <source>
        <dbReference type="SAM" id="SignalP"/>
    </source>
</evidence>
<gene>
    <name evidence="17" type="ORF">SNE34_07520</name>
</gene>
<dbReference type="InterPro" id="IPR006260">
    <property type="entry name" value="TonB/TolA_C"/>
</dbReference>
<proteinExistence type="inferred from homology"/>
<evidence type="ECO:0000256" key="4">
    <source>
        <dbReference type="ARBA" id="ARBA00022448"/>
    </source>
</evidence>
<keyword evidence="15" id="KW-0732">Signal</keyword>
<keyword evidence="7" id="KW-0812">Transmembrane</keyword>
<evidence type="ECO:0000256" key="8">
    <source>
        <dbReference type="ARBA" id="ARBA00022737"/>
    </source>
</evidence>
<dbReference type="EMBL" id="JAXGFP010000003">
    <property type="protein sequence ID" value="MEG3183856.1"/>
    <property type="molecule type" value="Genomic_DNA"/>
</dbReference>
<dbReference type="InterPro" id="IPR003538">
    <property type="entry name" value="TonB"/>
</dbReference>
<name>A0ABU7YY62_9GAMM</name>
<evidence type="ECO:0000256" key="1">
    <source>
        <dbReference type="ARBA" id="ARBA00004383"/>
    </source>
</evidence>
<dbReference type="PANTHER" id="PTHR33446">
    <property type="entry name" value="PROTEIN TONB-RELATED"/>
    <property type="match status" value="1"/>
</dbReference>
<organism evidence="17 18">
    <name type="scientific">Novilysobacter erysipheiresistens</name>
    <dbReference type="NCBI Taxonomy" id="1749332"/>
    <lineage>
        <taxon>Bacteria</taxon>
        <taxon>Pseudomonadati</taxon>
        <taxon>Pseudomonadota</taxon>
        <taxon>Gammaproteobacteria</taxon>
        <taxon>Lysobacterales</taxon>
        <taxon>Lysobacteraceae</taxon>
        <taxon>Novilysobacter</taxon>
    </lineage>
</organism>
<comment type="function">
    <text evidence="13">Interacts with outer membrane receptor proteins that carry out high-affinity binding and energy dependent uptake into the periplasmic space of specific substrates. It could act to transduce energy from the cytoplasmic membrane to specific energy-requiring processes in the outer membrane, resulting in the release into the periplasm of ligands bound by these outer membrane proteins.</text>
</comment>
<feature type="compositionally biased region" description="Basic and acidic residues" evidence="14">
    <location>
        <begin position="204"/>
        <end position="222"/>
    </location>
</feature>
<dbReference type="Proteomes" id="UP001355056">
    <property type="component" value="Unassembled WGS sequence"/>
</dbReference>
<dbReference type="InterPro" id="IPR051045">
    <property type="entry name" value="TonB-dependent_transducer"/>
</dbReference>
<comment type="subcellular location">
    <subcellularLocation>
        <location evidence="1 13">Cell inner membrane</location>
        <topology evidence="1 13">Single-pass membrane protein</topology>
        <orientation evidence="1 13">Periplasmic side</orientation>
    </subcellularLocation>
</comment>
<evidence type="ECO:0000256" key="5">
    <source>
        <dbReference type="ARBA" id="ARBA00022475"/>
    </source>
</evidence>
<keyword evidence="11" id="KW-0472">Membrane</keyword>
<comment type="subunit">
    <text evidence="12">Homodimer. Forms a complex with the accessory proteins ExbB and ExbD.</text>
</comment>
<feature type="signal peptide" evidence="15">
    <location>
        <begin position="1"/>
        <end position="30"/>
    </location>
</feature>
<evidence type="ECO:0000313" key="17">
    <source>
        <dbReference type="EMBL" id="MEG3183856.1"/>
    </source>
</evidence>
<sequence>MIVNSHVRQSCRLSAVSKVSLVLAMGLVLAACNNEQAAPDGAAPASVDTAAAAAVTAPAIAPEDAVSGKVSAMTVEQLRDAARKAYGDNRLYAPAEDNAVEYYLGLRDKSPDDASVSSALTDLLPMTVIATEQSISRGDFAEAQRLSALLEKAAPQHPALARLKSNIETQQAAAVARAAELEVTAEEQAAAQLELERQRLADQKRQQEQAARELAKRQAEEKAAEEEEAAAAALASQQAAEKQAAERRAAAARPAAASKPTVADLRPLSMPGPQYPRDALRAGQSGEVLVEYTVGTDGSVIAAEVVSSNPRRVFDRAALEAVQSWRFQPISAPVTTRRTIDFNLGG</sequence>
<feature type="chain" id="PRO_5046827367" description="Protein TonB" evidence="15">
    <location>
        <begin position="31"/>
        <end position="346"/>
    </location>
</feature>
<keyword evidence="10" id="KW-1133">Transmembrane helix</keyword>
<feature type="region of interest" description="Disordered" evidence="14">
    <location>
        <begin position="204"/>
        <end position="273"/>
    </location>
</feature>
<dbReference type="RefSeq" id="WP_332616218.1">
    <property type="nucleotide sequence ID" value="NZ_JAXGFP010000003.1"/>
</dbReference>
<evidence type="ECO:0000313" key="18">
    <source>
        <dbReference type="Proteomes" id="UP001355056"/>
    </source>
</evidence>
<dbReference type="PANTHER" id="PTHR33446:SF8">
    <property type="entry name" value="PROTEIN TONB"/>
    <property type="match status" value="1"/>
</dbReference>
<keyword evidence="18" id="KW-1185">Reference proteome</keyword>
<dbReference type="SUPFAM" id="SSF74653">
    <property type="entry name" value="TolA/TonB C-terminal domain"/>
    <property type="match status" value="1"/>
</dbReference>
<evidence type="ECO:0000256" key="11">
    <source>
        <dbReference type="ARBA" id="ARBA00023136"/>
    </source>
</evidence>
<feature type="domain" description="TonB C-terminal" evidence="16">
    <location>
        <begin position="260"/>
        <end position="346"/>
    </location>
</feature>